<dbReference type="AlphaFoldDB" id="A0A9D9J3G5"/>
<comment type="caution">
    <text evidence="3">The sequence shown here is derived from an EMBL/GenBank/DDBJ whole genome shotgun (WGS) entry which is preliminary data.</text>
</comment>
<reference evidence="3" key="1">
    <citation type="submission" date="2020-10" db="EMBL/GenBank/DDBJ databases">
        <authorList>
            <person name="Gilroy R."/>
        </authorList>
    </citation>
    <scope>NUCLEOTIDE SEQUENCE</scope>
    <source>
        <strain evidence="3">B2-16538</strain>
    </source>
</reference>
<name>A0A9D9J3G5_9BACT</name>
<dbReference type="Proteomes" id="UP000823750">
    <property type="component" value="Unassembled WGS sequence"/>
</dbReference>
<evidence type="ECO:0000313" key="4">
    <source>
        <dbReference type="Proteomes" id="UP000823750"/>
    </source>
</evidence>
<proteinExistence type="predicted"/>
<evidence type="ECO:0000313" key="3">
    <source>
        <dbReference type="EMBL" id="MBO8485247.1"/>
    </source>
</evidence>
<dbReference type="EMBL" id="JADILX010000043">
    <property type="protein sequence ID" value="MBO8485247.1"/>
    <property type="molecule type" value="Genomic_DNA"/>
</dbReference>
<accession>A0A9D9J3G5</accession>
<keyword evidence="2" id="KW-0812">Transmembrane</keyword>
<evidence type="ECO:0000256" key="1">
    <source>
        <dbReference type="SAM" id="MobiDB-lite"/>
    </source>
</evidence>
<dbReference type="SUPFAM" id="SSF47781">
    <property type="entry name" value="RuvA domain 2-like"/>
    <property type="match status" value="2"/>
</dbReference>
<dbReference type="Gene3D" id="1.10.150.320">
    <property type="entry name" value="Photosystem II 12 kDa extrinsic protein"/>
    <property type="match status" value="1"/>
</dbReference>
<keyword evidence="2" id="KW-0472">Membrane</keyword>
<gene>
    <name evidence="3" type="ORF">IAB78_02345</name>
</gene>
<organism evidence="3 4">
    <name type="scientific">Candidatus Cryptobacteroides excrementavium</name>
    <dbReference type="NCBI Taxonomy" id="2840759"/>
    <lineage>
        <taxon>Bacteria</taxon>
        <taxon>Pseudomonadati</taxon>
        <taxon>Bacteroidota</taxon>
        <taxon>Bacteroidia</taxon>
        <taxon>Bacteroidales</taxon>
        <taxon>Candidatus Cryptobacteroides</taxon>
    </lineage>
</organism>
<protein>
    <submittedName>
        <fullName evidence="3">Helix-hairpin-helix domain-containing protein</fullName>
    </submittedName>
</protein>
<sequence length="331" mass="36654">MKKTGKNEGKKRISASFMTGAVALVFLVTGYQAALFLHKASVLRILSVRDHPDTVYVIDPALAESLLSAAGEGREGYSVISDGSTDSQAEPSGSRSSGPGTSGRVLIRKESPRPVAVDRIRSEYPVLEAESFRFDPNTVSVHDLMRLGFSRKQAASIDNYRKKGGRFRRKSDFARSYVVADSVYRRLEPYIDIPLLDINRADSADFDALPGIGGYFAARMVEYRSRLGGSYSYKEQLMDIRHFDRERYDGLSDLIVIDSAGVSPYRLWSLPEDSLRLHPYIGSYAVAHGIVLFRENNPSEKWSVDALEKAGVIRPEMAAKLGKCHIASPGH</sequence>
<feature type="region of interest" description="Disordered" evidence="1">
    <location>
        <begin position="78"/>
        <end position="108"/>
    </location>
</feature>
<dbReference type="Pfam" id="PF12836">
    <property type="entry name" value="HHH_3"/>
    <property type="match status" value="1"/>
</dbReference>
<keyword evidence="2" id="KW-1133">Transmembrane helix</keyword>
<feature type="compositionally biased region" description="Low complexity" evidence="1">
    <location>
        <begin position="91"/>
        <end position="104"/>
    </location>
</feature>
<dbReference type="InterPro" id="IPR010994">
    <property type="entry name" value="RuvA_2-like"/>
</dbReference>
<evidence type="ECO:0000256" key="2">
    <source>
        <dbReference type="SAM" id="Phobius"/>
    </source>
</evidence>
<feature type="compositionally biased region" description="Polar residues" evidence="1">
    <location>
        <begin position="81"/>
        <end position="90"/>
    </location>
</feature>
<feature type="transmembrane region" description="Helical" evidence="2">
    <location>
        <begin position="12"/>
        <end position="37"/>
    </location>
</feature>
<reference evidence="3" key="2">
    <citation type="journal article" date="2021" name="PeerJ">
        <title>Extensive microbial diversity within the chicken gut microbiome revealed by metagenomics and culture.</title>
        <authorList>
            <person name="Gilroy R."/>
            <person name="Ravi A."/>
            <person name="Getino M."/>
            <person name="Pursley I."/>
            <person name="Horton D.L."/>
            <person name="Alikhan N.F."/>
            <person name="Baker D."/>
            <person name="Gharbi K."/>
            <person name="Hall N."/>
            <person name="Watson M."/>
            <person name="Adriaenssens E.M."/>
            <person name="Foster-Nyarko E."/>
            <person name="Jarju S."/>
            <person name="Secka A."/>
            <person name="Antonio M."/>
            <person name="Oren A."/>
            <person name="Chaudhuri R.R."/>
            <person name="La Ragione R."/>
            <person name="Hildebrand F."/>
            <person name="Pallen M.J."/>
        </authorList>
    </citation>
    <scope>NUCLEOTIDE SEQUENCE</scope>
    <source>
        <strain evidence="3">B2-16538</strain>
    </source>
</reference>